<protein>
    <recommendedName>
        <fullName evidence="3">SUEL-type lectin domain-containing protein</fullName>
    </recommendedName>
</protein>
<reference evidence="4" key="1">
    <citation type="submission" date="2021-01" db="UniProtKB">
        <authorList>
            <consortium name="EnsemblMetazoa"/>
        </authorList>
    </citation>
    <scope>IDENTIFICATION</scope>
</reference>
<name>A0A7M5XGR6_9CNID</name>
<dbReference type="EnsemblMetazoa" id="CLYHEMT023265.1">
    <property type="protein sequence ID" value="CLYHEMP023265.1"/>
    <property type="gene ID" value="CLYHEMG023265"/>
</dbReference>
<dbReference type="Pfam" id="PF02140">
    <property type="entry name" value="SUEL_Lectin"/>
    <property type="match status" value="1"/>
</dbReference>
<evidence type="ECO:0000256" key="1">
    <source>
        <dbReference type="SAM" id="MobiDB-lite"/>
    </source>
</evidence>
<dbReference type="PROSITE" id="PS50228">
    <property type="entry name" value="SUEL_LECTIN"/>
    <property type="match status" value="1"/>
</dbReference>
<feature type="signal peptide" evidence="2">
    <location>
        <begin position="1"/>
        <end position="18"/>
    </location>
</feature>
<dbReference type="GO" id="GO:0030246">
    <property type="term" value="F:carbohydrate binding"/>
    <property type="evidence" value="ECO:0007669"/>
    <property type="project" value="InterPro"/>
</dbReference>
<proteinExistence type="predicted"/>
<feature type="domain" description="SUEL-type lectin" evidence="3">
    <location>
        <begin position="39"/>
        <end position="135"/>
    </location>
</feature>
<organism evidence="4 5">
    <name type="scientific">Clytia hemisphaerica</name>
    <dbReference type="NCBI Taxonomy" id="252671"/>
    <lineage>
        <taxon>Eukaryota</taxon>
        <taxon>Metazoa</taxon>
        <taxon>Cnidaria</taxon>
        <taxon>Hydrozoa</taxon>
        <taxon>Hydroidolina</taxon>
        <taxon>Leptothecata</taxon>
        <taxon>Obeliida</taxon>
        <taxon>Clytiidae</taxon>
        <taxon>Clytia</taxon>
    </lineage>
</organism>
<dbReference type="GeneID" id="136808721"/>
<sequence>MLLRIGIFILVCLASADASWFNRNAMKALADEIDHTIAACQEDNLMIQCRNRYNKITVKDVFYGRDNLFTCTSKTFNATKLCDQPTPTPIVQKVQMMCSGENKCKIPVTSEFLEKKSGEICPDIRKYLKVTYSCQQIPQIVMVCPDQCPNSCWPTCSMSCCEPPSDSTNKTEPVDQPPPVVTTILHQAAVLSPQPVQQCAAGCPTQCAPLCQPTCCQSQMPMMQDPSMMCPGDCASSCFPSCSSSCCSQQQSPPKALTNKQGKKLPAPKPMTCEGSCPDSCAPSCDLQCCAQQTHQIQTPVQCPGSCPQSCAPSCNPSCCMHQSSMMMPPPPPPMATCAAGCAPQCAPLCQPTCCQSAPAAPMGMMIPAPQTHSTCAAGCPNRCAPMCQPTCCGGQQPMGMMPPAQPMAMAAPPMVPYMPPPQPMMAPAMDPSMMMGGCSPMCTPPMCDQSCSPECCSPELPPTTPRPRRQKMNGVSPHEVEARRNYQEMLRSFRERQIQNYFTSRRGR</sequence>
<dbReference type="Proteomes" id="UP000594262">
    <property type="component" value="Unplaced"/>
</dbReference>
<feature type="region of interest" description="Disordered" evidence="1">
    <location>
        <begin position="460"/>
        <end position="482"/>
    </location>
</feature>
<dbReference type="RefSeq" id="XP_066921364.1">
    <property type="nucleotide sequence ID" value="XM_067065263.1"/>
</dbReference>
<evidence type="ECO:0000259" key="3">
    <source>
        <dbReference type="PROSITE" id="PS50228"/>
    </source>
</evidence>
<keyword evidence="2" id="KW-0732">Signal</keyword>
<accession>A0A7M5XGR6</accession>
<dbReference type="OrthoDB" id="5989670at2759"/>
<evidence type="ECO:0000256" key="2">
    <source>
        <dbReference type="SAM" id="SignalP"/>
    </source>
</evidence>
<dbReference type="InterPro" id="IPR000922">
    <property type="entry name" value="Lectin_gal-bd_dom"/>
</dbReference>
<evidence type="ECO:0000313" key="5">
    <source>
        <dbReference type="Proteomes" id="UP000594262"/>
    </source>
</evidence>
<feature type="chain" id="PRO_5029605494" description="SUEL-type lectin domain-containing protein" evidence="2">
    <location>
        <begin position="19"/>
        <end position="509"/>
    </location>
</feature>
<dbReference type="InterPro" id="IPR043159">
    <property type="entry name" value="Lectin_gal-bd_sf"/>
</dbReference>
<dbReference type="Gene3D" id="2.60.120.740">
    <property type="match status" value="1"/>
</dbReference>
<keyword evidence="5" id="KW-1185">Reference proteome</keyword>
<evidence type="ECO:0000313" key="4">
    <source>
        <dbReference type="EnsemblMetazoa" id="CLYHEMP023265.1"/>
    </source>
</evidence>
<dbReference type="AlphaFoldDB" id="A0A7M5XGR6"/>